<keyword evidence="3" id="KW-1185">Reference proteome</keyword>
<feature type="compositionally biased region" description="Basic and acidic residues" evidence="1">
    <location>
        <begin position="22"/>
        <end position="31"/>
    </location>
</feature>
<dbReference type="GeneID" id="36402324"/>
<reference evidence="3" key="1">
    <citation type="submission" date="2014-09" db="EMBL/GenBank/DDBJ databases">
        <authorList>
            <person name="Sharma Rahul"/>
            <person name="Thines Marco"/>
        </authorList>
    </citation>
    <scope>NUCLEOTIDE SEQUENCE [LARGE SCALE GENOMIC DNA]</scope>
</reference>
<proteinExistence type="predicted"/>
<protein>
    <submittedName>
        <fullName evidence="2">Uncharacterized protein</fullName>
    </submittedName>
</protein>
<feature type="region of interest" description="Disordered" evidence="1">
    <location>
        <begin position="21"/>
        <end position="44"/>
    </location>
</feature>
<dbReference type="AlphaFoldDB" id="A0A0P1B514"/>
<dbReference type="Proteomes" id="UP000054928">
    <property type="component" value="Unassembled WGS sequence"/>
</dbReference>
<dbReference type="EMBL" id="CCYD01003055">
    <property type="protein sequence ID" value="CEG49509.1"/>
    <property type="molecule type" value="Genomic_DNA"/>
</dbReference>
<sequence length="60" mass="6839">MVQWLTYELVEVKEAAPVTDNKLTKEGREDDNGAVGQFDADDDVMQEIMNENLDPKRLRG</sequence>
<evidence type="ECO:0000256" key="1">
    <source>
        <dbReference type="SAM" id="MobiDB-lite"/>
    </source>
</evidence>
<name>A0A0P1B514_PLAHL</name>
<evidence type="ECO:0000313" key="2">
    <source>
        <dbReference type="EMBL" id="CEG49509.1"/>
    </source>
</evidence>
<evidence type="ECO:0000313" key="3">
    <source>
        <dbReference type="Proteomes" id="UP000054928"/>
    </source>
</evidence>
<organism evidence="2 3">
    <name type="scientific">Plasmopara halstedii</name>
    <name type="common">Downy mildew of sunflower</name>
    <dbReference type="NCBI Taxonomy" id="4781"/>
    <lineage>
        <taxon>Eukaryota</taxon>
        <taxon>Sar</taxon>
        <taxon>Stramenopiles</taxon>
        <taxon>Oomycota</taxon>
        <taxon>Peronosporomycetes</taxon>
        <taxon>Peronosporales</taxon>
        <taxon>Peronosporaceae</taxon>
        <taxon>Plasmopara</taxon>
    </lineage>
</organism>
<accession>A0A0P1B514</accession>
<dbReference type="RefSeq" id="XP_024585878.1">
    <property type="nucleotide sequence ID" value="XM_024720706.1"/>
</dbReference>